<name>A0A556UZA1_BAGYA</name>
<reference evidence="1 2" key="1">
    <citation type="journal article" date="2019" name="Genome Biol. Evol.">
        <title>Whole-Genome Sequencing of the Giant Devil Catfish, Bagarius yarrelli.</title>
        <authorList>
            <person name="Jiang W."/>
            <person name="Lv Y."/>
            <person name="Cheng L."/>
            <person name="Yang K."/>
            <person name="Chao B."/>
            <person name="Wang X."/>
            <person name="Li Y."/>
            <person name="Pan X."/>
            <person name="You X."/>
            <person name="Zhang Y."/>
            <person name="Yang J."/>
            <person name="Li J."/>
            <person name="Zhang X."/>
            <person name="Liu S."/>
            <person name="Sun C."/>
            <person name="Yang J."/>
            <person name="Shi Q."/>
        </authorList>
    </citation>
    <scope>NUCLEOTIDE SEQUENCE [LARGE SCALE GENOMIC DNA]</scope>
    <source>
        <strain evidence="1">JWS20170419001</strain>
        <tissue evidence="1">Muscle</tissue>
    </source>
</reference>
<organism evidence="1 2">
    <name type="scientific">Bagarius yarrelli</name>
    <name type="common">Goonch</name>
    <name type="synonym">Bagrus yarrelli</name>
    <dbReference type="NCBI Taxonomy" id="175774"/>
    <lineage>
        <taxon>Eukaryota</taxon>
        <taxon>Metazoa</taxon>
        <taxon>Chordata</taxon>
        <taxon>Craniata</taxon>
        <taxon>Vertebrata</taxon>
        <taxon>Euteleostomi</taxon>
        <taxon>Actinopterygii</taxon>
        <taxon>Neopterygii</taxon>
        <taxon>Teleostei</taxon>
        <taxon>Ostariophysi</taxon>
        <taxon>Siluriformes</taxon>
        <taxon>Sisoridae</taxon>
        <taxon>Sisorinae</taxon>
        <taxon>Bagarius</taxon>
    </lineage>
</organism>
<dbReference type="AlphaFoldDB" id="A0A556UZA1"/>
<dbReference type="Proteomes" id="UP000319801">
    <property type="component" value="Unassembled WGS sequence"/>
</dbReference>
<sequence length="152" mass="17153">MLVYAAFAKGQPQLAVVLLLLGHRGHRERPAFVWKTDKSTPAACMHFSSCLTAVFQLINFIRLCGTQEMSFWLLWASGTRFRGSTERQDANTFTSSFVIEQKMMKCELGWPFKARAQVPRIPLISVIATLPGNRALLRLRMRLTGNPLRGSL</sequence>
<accession>A0A556UZA1</accession>
<evidence type="ECO:0000313" key="1">
    <source>
        <dbReference type="EMBL" id="TSQ12688.1"/>
    </source>
</evidence>
<comment type="caution">
    <text evidence="1">The sequence shown here is derived from an EMBL/GenBank/DDBJ whole genome shotgun (WGS) entry which is preliminary data.</text>
</comment>
<gene>
    <name evidence="1" type="ORF">Baya_10768</name>
</gene>
<proteinExistence type="predicted"/>
<protein>
    <submittedName>
        <fullName evidence="1">Uncharacterized protein</fullName>
    </submittedName>
</protein>
<dbReference type="EMBL" id="VCAZ01000082">
    <property type="protein sequence ID" value="TSQ12688.1"/>
    <property type="molecule type" value="Genomic_DNA"/>
</dbReference>
<keyword evidence="2" id="KW-1185">Reference proteome</keyword>
<evidence type="ECO:0000313" key="2">
    <source>
        <dbReference type="Proteomes" id="UP000319801"/>
    </source>
</evidence>